<evidence type="ECO:0008006" key="4">
    <source>
        <dbReference type="Google" id="ProtNLM"/>
    </source>
</evidence>
<comment type="caution">
    <text evidence="2">The sequence shown here is derived from an EMBL/GenBank/DDBJ whole genome shotgun (WGS) entry which is preliminary data.</text>
</comment>
<organism evidence="2 3">
    <name type="scientific">Platanthera guangdongensis</name>
    <dbReference type="NCBI Taxonomy" id="2320717"/>
    <lineage>
        <taxon>Eukaryota</taxon>
        <taxon>Viridiplantae</taxon>
        <taxon>Streptophyta</taxon>
        <taxon>Embryophyta</taxon>
        <taxon>Tracheophyta</taxon>
        <taxon>Spermatophyta</taxon>
        <taxon>Magnoliopsida</taxon>
        <taxon>Liliopsida</taxon>
        <taxon>Asparagales</taxon>
        <taxon>Orchidaceae</taxon>
        <taxon>Orchidoideae</taxon>
        <taxon>Orchideae</taxon>
        <taxon>Orchidinae</taxon>
        <taxon>Platanthera</taxon>
    </lineage>
</organism>
<evidence type="ECO:0000256" key="1">
    <source>
        <dbReference type="SAM" id="SignalP"/>
    </source>
</evidence>
<dbReference type="PANTHER" id="PTHR33103:SF19">
    <property type="entry name" value="OS09G0544700 PROTEIN"/>
    <property type="match status" value="1"/>
</dbReference>
<protein>
    <recommendedName>
        <fullName evidence="4">NodB homology domain-containing protein</fullName>
    </recommendedName>
</protein>
<dbReference type="Pfam" id="PF05056">
    <property type="entry name" value="DUF674"/>
    <property type="match status" value="1"/>
</dbReference>
<feature type="signal peptide" evidence="1">
    <location>
        <begin position="1"/>
        <end position="22"/>
    </location>
</feature>
<accession>A0ABR2MRV0</accession>
<dbReference type="Proteomes" id="UP001412067">
    <property type="component" value="Unassembled WGS sequence"/>
</dbReference>
<feature type="chain" id="PRO_5047285941" description="NodB homology domain-containing protein" evidence="1">
    <location>
        <begin position="23"/>
        <end position="104"/>
    </location>
</feature>
<evidence type="ECO:0000313" key="2">
    <source>
        <dbReference type="EMBL" id="KAK8966723.1"/>
    </source>
</evidence>
<keyword evidence="1" id="KW-0732">Signal</keyword>
<evidence type="ECO:0000313" key="3">
    <source>
        <dbReference type="Proteomes" id="UP001412067"/>
    </source>
</evidence>
<dbReference type="InterPro" id="IPR007750">
    <property type="entry name" value="DUF674"/>
</dbReference>
<proteinExistence type="predicted"/>
<keyword evidence="3" id="KW-1185">Reference proteome</keyword>
<dbReference type="PANTHER" id="PTHR33103">
    <property type="entry name" value="OS01G0153900 PROTEIN"/>
    <property type="match status" value="1"/>
</dbReference>
<dbReference type="EMBL" id="JBBWWR010000005">
    <property type="protein sequence ID" value="KAK8966723.1"/>
    <property type="molecule type" value="Genomic_DNA"/>
</dbReference>
<gene>
    <name evidence="2" type="ORF">KSP40_PGU018711</name>
</gene>
<sequence length="104" mass="11203">MFSLLLLPLGSVINLITPQVTAGSIGKLYESAENISHTYSCDSANYGTGNGGASAEGFVKEGVTYMITDDLEVTPWSISSINRFLRKNVRLEEKTVVIGMKEVG</sequence>
<name>A0ABR2MRV0_9ASPA</name>
<reference evidence="2 3" key="1">
    <citation type="journal article" date="2022" name="Nat. Plants">
        <title>Genomes of leafy and leafless Platanthera orchids illuminate the evolution of mycoheterotrophy.</title>
        <authorList>
            <person name="Li M.H."/>
            <person name="Liu K.W."/>
            <person name="Li Z."/>
            <person name="Lu H.C."/>
            <person name="Ye Q.L."/>
            <person name="Zhang D."/>
            <person name="Wang J.Y."/>
            <person name="Li Y.F."/>
            <person name="Zhong Z.M."/>
            <person name="Liu X."/>
            <person name="Yu X."/>
            <person name="Liu D.K."/>
            <person name="Tu X.D."/>
            <person name="Liu B."/>
            <person name="Hao Y."/>
            <person name="Liao X.Y."/>
            <person name="Jiang Y.T."/>
            <person name="Sun W.H."/>
            <person name="Chen J."/>
            <person name="Chen Y.Q."/>
            <person name="Ai Y."/>
            <person name="Zhai J.W."/>
            <person name="Wu S.S."/>
            <person name="Zhou Z."/>
            <person name="Hsiao Y.Y."/>
            <person name="Wu W.L."/>
            <person name="Chen Y.Y."/>
            <person name="Lin Y.F."/>
            <person name="Hsu J.L."/>
            <person name="Li C.Y."/>
            <person name="Wang Z.W."/>
            <person name="Zhao X."/>
            <person name="Zhong W.Y."/>
            <person name="Ma X.K."/>
            <person name="Ma L."/>
            <person name="Huang J."/>
            <person name="Chen G.Z."/>
            <person name="Huang M.Z."/>
            <person name="Huang L."/>
            <person name="Peng D.H."/>
            <person name="Luo Y.B."/>
            <person name="Zou S.Q."/>
            <person name="Chen S.P."/>
            <person name="Lan S."/>
            <person name="Tsai W.C."/>
            <person name="Van de Peer Y."/>
            <person name="Liu Z.J."/>
        </authorList>
    </citation>
    <scope>NUCLEOTIDE SEQUENCE [LARGE SCALE GENOMIC DNA]</scope>
    <source>
        <strain evidence="2">Lor288</strain>
    </source>
</reference>